<dbReference type="RefSeq" id="WP_133588518.1">
    <property type="nucleotide sequence ID" value="NZ_CP037953.1"/>
</dbReference>
<comment type="caution">
    <text evidence="3">The sequence shown here is derived from an EMBL/GenBank/DDBJ whole genome shotgun (WGS) entry which is preliminary data.</text>
</comment>
<dbReference type="Gene3D" id="3.90.70.10">
    <property type="entry name" value="Cysteine proteinases"/>
    <property type="match status" value="1"/>
</dbReference>
<keyword evidence="1" id="KW-0472">Membrane</keyword>
<evidence type="ECO:0000256" key="1">
    <source>
        <dbReference type="SAM" id="Phobius"/>
    </source>
</evidence>
<gene>
    <name evidence="3" type="ORF">EV696_103221</name>
</gene>
<sequence>MYQGHFGLKESPFSIAPDPRYLYLSARHREALAHLMYGVGAGGGFILLTGEVGTGKTTICRCLLEQLPENVRLAYVLNPRVSAIELLQTLCDELRIALPDAKSSLKALTDVIAERLLEHHRRGLNTVLMIDEAQQMTSEAMEQVRLLTNLETNEKKLLQIILVGQPELLARIAEPELRQLAQRITARFHLLPLNVAEVGAYVNHRLQVAGLAQSPFANKAIRALHKFSEGIPRLINTIGERALLGGFARGRQQIDEKMVQNAAREVLGEIHYLRIAAPAKKRWLPIAASVLIASSVAAVGVVIWPETASRDSAAIKPAATQIEPAPLPIVTGEIAEAPPPSNIEVEQILAGTEPDRRGEMAHKNLMALWQLDFDAYRDGPMCPFAEANAMRCENGFADMLQLLQFNVPVALRLHSDQNGLFWVTMAAKRKDKAVLFVDNLEVEAPLDVVTHYWTGEYQLVWQTPPSYNRPLMQGMSGDAVMWLVSALASHRGEQVGAAKSVFDSEVAEQVKDFQRSKGLIPDGIAGTQTVLALWTAQNPHMPRLQQDGES</sequence>
<feature type="transmembrane region" description="Helical" evidence="1">
    <location>
        <begin position="283"/>
        <end position="304"/>
    </location>
</feature>
<dbReference type="InterPro" id="IPR049945">
    <property type="entry name" value="AAA_22"/>
</dbReference>
<name>A0A4R6URC0_9GAMM</name>
<dbReference type="Gene3D" id="3.40.50.300">
    <property type="entry name" value="P-loop containing nucleotide triphosphate hydrolases"/>
    <property type="match status" value="1"/>
</dbReference>
<dbReference type="GO" id="GO:0016887">
    <property type="term" value="F:ATP hydrolysis activity"/>
    <property type="evidence" value="ECO:0007669"/>
    <property type="project" value="InterPro"/>
</dbReference>
<dbReference type="InterPro" id="IPR036365">
    <property type="entry name" value="PGBD-like_sf"/>
</dbReference>
<proteinExistence type="predicted"/>
<dbReference type="PANTHER" id="PTHR35894:SF1">
    <property type="entry name" value="PHOSPHORIBULOKINASE _ URIDINE KINASE FAMILY"/>
    <property type="match status" value="1"/>
</dbReference>
<dbReference type="CDD" id="cd00009">
    <property type="entry name" value="AAA"/>
    <property type="match status" value="1"/>
</dbReference>
<dbReference type="InterPro" id="IPR052026">
    <property type="entry name" value="ExeA_AAA_ATPase_DNA-bind"/>
</dbReference>
<dbReference type="Gene3D" id="1.10.101.10">
    <property type="entry name" value="PGBD-like superfamily/PGBD"/>
    <property type="match status" value="1"/>
</dbReference>
<keyword evidence="4" id="KW-1185">Reference proteome</keyword>
<dbReference type="Pfam" id="PF01471">
    <property type="entry name" value="PG_binding_1"/>
    <property type="match status" value="1"/>
</dbReference>
<dbReference type="EMBL" id="SNYM01000003">
    <property type="protein sequence ID" value="TDQ49848.1"/>
    <property type="molecule type" value="Genomic_DNA"/>
</dbReference>
<dbReference type="Proteomes" id="UP000295375">
    <property type="component" value="Unassembled WGS sequence"/>
</dbReference>
<protein>
    <submittedName>
        <fullName evidence="3">General secretion pathway protein A</fullName>
    </submittedName>
</protein>
<dbReference type="SUPFAM" id="SSF52540">
    <property type="entry name" value="P-loop containing nucleoside triphosphate hydrolases"/>
    <property type="match status" value="1"/>
</dbReference>
<organism evidence="3 4">
    <name type="scientific">Permianibacter aggregans</name>
    <dbReference type="NCBI Taxonomy" id="1510150"/>
    <lineage>
        <taxon>Bacteria</taxon>
        <taxon>Pseudomonadati</taxon>
        <taxon>Pseudomonadota</taxon>
        <taxon>Gammaproteobacteria</taxon>
        <taxon>Pseudomonadales</taxon>
        <taxon>Pseudomonadaceae</taxon>
        <taxon>Permianibacter</taxon>
    </lineage>
</organism>
<evidence type="ECO:0000313" key="4">
    <source>
        <dbReference type="Proteomes" id="UP000295375"/>
    </source>
</evidence>
<dbReference type="PANTHER" id="PTHR35894">
    <property type="entry name" value="GENERAL SECRETION PATHWAY PROTEIN A-RELATED"/>
    <property type="match status" value="1"/>
</dbReference>
<dbReference type="InterPro" id="IPR036366">
    <property type="entry name" value="PGBDSf"/>
</dbReference>
<dbReference type="InterPro" id="IPR027417">
    <property type="entry name" value="P-loop_NTPase"/>
</dbReference>
<dbReference type="SMART" id="SM00382">
    <property type="entry name" value="AAA"/>
    <property type="match status" value="1"/>
</dbReference>
<dbReference type="OrthoDB" id="9780149at2"/>
<dbReference type="Pfam" id="PF13401">
    <property type="entry name" value="AAA_22"/>
    <property type="match status" value="1"/>
</dbReference>
<dbReference type="SUPFAM" id="SSF47090">
    <property type="entry name" value="PGBD-like"/>
    <property type="match status" value="1"/>
</dbReference>
<evidence type="ECO:0000259" key="2">
    <source>
        <dbReference type="SMART" id="SM00382"/>
    </source>
</evidence>
<feature type="domain" description="AAA+ ATPase" evidence="2">
    <location>
        <begin position="42"/>
        <end position="196"/>
    </location>
</feature>
<accession>A0A4R6URC0</accession>
<reference evidence="3 4" key="1">
    <citation type="submission" date="2019-03" db="EMBL/GenBank/DDBJ databases">
        <title>Genomic Encyclopedia of Type Strains, Phase IV (KMG-IV): sequencing the most valuable type-strain genomes for metagenomic binning, comparative biology and taxonomic classification.</title>
        <authorList>
            <person name="Goeker M."/>
        </authorList>
    </citation>
    <scope>NUCLEOTIDE SEQUENCE [LARGE SCALE GENOMIC DNA]</scope>
    <source>
        <strain evidence="3 4">DSM 103792</strain>
    </source>
</reference>
<keyword evidence="1" id="KW-0812">Transmembrane</keyword>
<dbReference type="InterPro" id="IPR002477">
    <property type="entry name" value="Peptidoglycan-bd-like"/>
</dbReference>
<keyword evidence="1" id="KW-1133">Transmembrane helix</keyword>
<dbReference type="AlphaFoldDB" id="A0A4R6URC0"/>
<evidence type="ECO:0000313" key="3">
    <source>
        <dbReference type="EMBL" id="TDQ49848.1"/>
    </source>
</evidence>
<dbReference type="InterPro" id="IPR003593">
    <property type="entry name" value="AAA+_ATPase"/>
</dbReference>